<reference evidence="1" key="2">
    <citation type="submission" date="2020-02" db="EMBL/GenBank/DDBJ databases">
        <authorList>
            <consortium name="NCBI Pathogen Detection Project"/>
        </authorList>
    </citation>
    <scope>NUCLEOTIDE SEQUENCE</scope>
    <source>
        <strain evidence="1">MA.CK_94/00001630</strain>
    </source>
</reference>
<dbReference type="InterPro" id="IPR036937">
    <property type="entry name" value="Adhesion_dom_fimbrial_sf"/>
</dbReference>
<comment type="caution">
    <text evidence="1">The sequence shown here is derived from an EMBL/GenBank/DDBJ whole genome shotgun (WGS) entry which is preliminary data.</text>
</comment>
<proteinExistence type="predicted"/>
<protein>
    <recommendedName>
        <fullName evidence="2">Fimbrial protein</fullName>
    </recommendedName>
</protein>
<gene>
    <name evidence="1" type="ORF">G8W61_005397</name>
</gene>
<dbReference type="InterPro" id="IPR008966">
    <property type="entry name" value="Adhesion_dom_sf"/>
</dbReference>
<dbReference type="GO" id="GO:0007155">
    <property type="term" value="P:cell adhesion"/>
    <property type="evidence" value="ECO:0007669"/>
    <property type="project" value="InterPro"/>
</dbReference>
<evidence type="ECO:0000313" key="1">
    <source>
        <dbReference type="EMBL" id="HAG2284983.1"/>
    </source>
</evidence>
<organism evidence="1">
    <name type="scientific">Salmonella enterica</name>
    <name type="common">Salmonella choleraesuis</name>
    <dbReference type="NCBI Taxonomy" id="28901"/>
    <lineage>
        <taxon>Bacteria</taxon>
        <taxon>Pseudomonadati</taxon>
        <taxon>Pseudomonadota</taxon>
        <taxon>Gammaproteobacteria</taxon>
        <taxon>Enterobacterales</taxon>
        <taxon>Enterobacteriaceae</taxon>
        <taxon>Salmonella</taxon>
    </lineage>
</organism>
<dbReference type="SUPFAM" id="SSF49401">
    <property type="entry name" value="Bacterial adhesins"/>
    <property type="match status" value="1"/>
</dbReference>
<accession>A0A760BI53</accession>
<dbReference type="GO" id="GO:0009289">
    <property type="term" value="C:pilus"/>
    <property type="evidence" value="ECO:0007669"/>
    <property type="project" value="InterPro"/>
</dbReference>
<reference evidence="1" key="1">
    <citation type="journal article" date="2018" name="Genome Biol.">
        <title>SKESA: strategic k-mer extension for scrupulous assemblies.</title>
        <authorList>
            <person name="Souvorov A."/>
            <person name="Agarwala R."/>
            <person name="Lipman D.J."/>
        </authorList>
    </citation>
    <scope>NUCLEOTIDE SEQUENCE</scope>
    <source>
        <strain evidence="1">MA.CK_94/00001630</strain>
    </source>
</reference>
<dbReference type="EMBL" id="DAAXRP010000042">
    <property type="protein sequence ID" value="HAG2284983.1"/>
    <property type="molecule type" value="Genomic_DNA"/>
</dbReference>
<name>A0A760BI53_SALER</name>
<sequence length="365" mass="39864">MRGLIKHLTHTILATLLSTVGLPVWAAAHRFSYCDVSSSPVVLSNINLNANESVDTKLFENTHTIQYDCHVTASDGLTFYPTLIPDADGKFQGLITLLQGLGLSMDITIRESGGSPQTVNWTTLKSGGWKKQFGAVMPTDDKHGGAAEPNYYYRYHRSADITLKLYLETKYKENNLVKTVPLQNDLLYIMADPAASTEKGKGIDTTGFNIRVLSPGLGRVEINPTTVHLGHFIKTSDATLTRHGDFTVTARQVLRPAPDQSFELPLNIRFNKGALSATTDNQHLALKNTGDAEDNGLQLSIKDKDTGTPVTFGENTLMGKLSVTPSGALKNNIFKNYTIEVNRRSGMDVKAGKFTGAITAEITYN</sequence>
<dbReference type="Gene3D" id="2.60.40.1090">
    <property type="entry name" value="Fimbrial-type adhesion domain"/>
    <property type="match status" value="1"/>
</dbReference>
<dbReference type="AlphaFoldDB" id="A0A760BI53"/>
<evidence type="ECO:0008006" key="2">
    <source>
        <dbReference type="Google" id="ProtNLM"/>
    </source>
</evidence>